<keyword evidence="4" id="KW-0410">Iron transport</keyword>
<dbReference type="Gene3D" id="2.170.130.10">
    <property type="entry name" value="TonB-dependent receptor, plug domain"/>
    <property type="match status" value="1"/>
</dbReference>
<dbReference type="PANTHER" id="PTHR32552:SF68">
    <property type="entry name" value="FERRICHROME OUTER MEMBRANE TRANSPORTER_PHAGE RECEPTOR"/>
    <property type="match status" value="1"/>
</dbReference>
<feature type="domain" description="TonB-dependent receptor-like beta-barrel" evidence="16">
    <location>
        <begin position="223"/>
        <end position="645"/>
    </location>
</feature>
<evidence type="ECO:0000256" key="11">
    <source>
        <dbReference type="ARBA" id="ARBA00023237"/>
    </source>
</evidence>
<reference evidence="18" key="2">
    <citation type="submission" date="2023-01" db="EMBL/GenBank/DDBJ databases">
        <title>Draft genome sequence of Methylophaga thalassica strain NBRC 102424.</title>
        <authorList>
            <person name="Sun Q."/>
            <person name="Mori K."/>
        </authorList>
    </citation>
    <scope>NUCLEOTIDE SEQUENCE</scope>
    <source>
        <strain evidence="18">NBRC 102424</strain>
    </source>
</reference>
<evidence type="ECO:0000256" key="10">
    <source>
        <dbReference type="ARBA" id="ARBA00023136"/>
    </source>
</evidence>
<keyword evidence="6 15" id="KW-0732">Signal</keyword>
<comment type="caution">
    <text evidence="18">The sequence shown here is derived from an EMBL/GenBank/DDBJ whole genome shotgun (WGS) entry which is preliminary data.</text>
</comment>
<accession>A0ABQ5TW15</accession>
<comment type="subcellular location">
    <subcellularLocation>
        <location evidence="1 12">Cell outer membrane</location>
        <topology evidence="1 12">Multi-pass membrane protein</topology>
    </subcellularLocation>
</comment>
<keyword evidence="11 12" id="KW-0998">Cell outer membrane</keyword>
<keyword evidence="19" id="KW-1185">Reference proteome</keyword>
<keyword evidence="10 12" id="KW-0472">Membrane</keyword>
<reference evidence="18" key="1">
    <citation type="journal article" date="2014" name="Int. J. Syst. Evol. Microbiol.">
        <title>Complete genome of a new Firmicutes species belonging to the dominant human colonic microbiota ('Ruminococcus bicirculans') reveals two chromosomes and a selective capacity to utilize plant glucans.</title>
        <authorList>
            <consortium name="NISC Comparative Sequencing Program"/>
            <person name="Wegmann U."/>
            <person name="Louis P."/>
            <person name="Goesmann A."/>
            <person name="Henrissat B."/>
            <person name="Duncan S.H."/>
            <person name="Flint H.J."/>
        </authorList>
    </citation>
    <scope>NUCLEOTIDE SEQUENCE</scope>
    <source>
        <strain evidence="18">NBRC 102424</strain>
    </source>
</reference>
<keyword evidence="7" id="KW-0408">Iron</keyword>
<keyword evidence="9 13" id="KW-0798">TonB box</keyword>
<keyword evidence="8" id="KW-0406">Ion transport</keyword>
<dbReference type="PROSITE" id="PS52016">
    <property type="entry name" value="TONB_DEPENDENT_REC_3"/>
    <property type="match status" value="1"/>
</dbReference>
<evidence type="ECO:0000256" key="3">
    <source>
        <dbReference type="ARBA" id="ARBA00022452"/>
    </source>
</evidence>
<dbReference type="SUPFAM" id="SSF56935">
    <property type="entry name" value="Porins"/>
    <property type="match status" value="1"/>
</dbReference>
<proteinExistence type="inferred from homology"/>
<dbReference type="Pfam" id="PF00593">
    <property type="entry name" value="TonB_dep_Rec_b-barrel"/>
    <property type="match status" value="1"/>
</dbReference>
<protein>
    <submittedName>
        <fullName evidence="18">TonB-dependent receptor</fullName>
    </submittedName>
</protein>
<feature type="region of interest" description="Disordered" evidence="14">
    <location>
        <begin position="261"/>
        <end position="280"/>
    </location>
</feature>
<dbReference type="EMBL" id="BSND01000006">
    <property type="protein sequence ID" value="GLQ00377.1"/>
    <property type="molecule type" value="Genomic_DNA"/>
</dbReference>
<evidence type="ECO:0000256" key="5">
    <source>
        <dbReference type="ARBA" id="ARBA00022692"/>
    </source>
</evidence>
<dbReference type="Gene3D" id="2.40.170.20">
    <property type="entry name" value="TonB-dependent receptor, beta-barrel domain"/>
    <property type="match status" value="1"/>
</dbReference>
<dbReference type="InterPro" id="IPR012910">
    <property type="entry name" value="Plug_dom"/>
</dbReference>
<comment type="similarity">
    <text evidence="12 13">Belongs to the TonB-dependent receptor family.</text>
</comment>
<keyword evidence="18" id="KW-0675">Receptor</keyword>
<dbReference type="CDD" id="cd01347">
    <property type="entry name" value="ligand_gated_channel"/>
    <property type="match status" value="1"/>
</dbReference>
<keyword evidence="3 12" id="KW-1134">Transmembrane beta strand</keyword>
<feature type="chain" id="PRO_5047322196" evidence="15">
    <location>
        <begin position="28"/>
        <end position="680"/>
    </location>
</feature>
<evidence type="ECO:0000313" key="18">
    <source>
        <dbReference type="EMBL" id="GLQ00377.1"/>
    </source>
</evidence>
<feature type="compositionally biased region" description="Basic and acidic residues" evidence="14">
    <location>
        <begin position="262"/>
        <end position="272"/>
    </location>
</feature>
<keyword evidence="5 12" id="KW-0812">Transmembrane</keyword>
<organism evidence="18 19">
    <name type="scientific">Methylophaga thalassica</name>
    <dbReference type="NCBI Taxonomy" id="40223"/>
    <lineage>
        <taxon>Bacteria</taxon>
        <taxon>Pseudomonadati</taxon>
        <taxon>Pseudomonadota</taxon>
        <taxon>Gammaproteobacteria</taxon>
        <taxon>Thiotrichales</taxon>
        <taxon>Piscirickettsiaceae</taxon>
        <taxon>Methylophaga</taxon>
    </lineage>
</organism>
<name>A0ABQ5TW15_9GAMM</name>
<evidence type="ECO:0000256" key="6">
    <source>
        <dbReference type="ARBA" id="ARBA00022729"/>
    </source>
</evidence>
<keyword evidence="2 12" id="KW-0813">Transport</keyword>
<evidence type="ECO:0000256" key="7">
    <source>
        <dbReference type="ARBA" id="ARBA00023004"/>
    </source>
</evidence>
<dbReference type="InterPro" id="IPR039426">
    <property type="entry name" value="TonB-dep_rcpt-like"/>
</dbReference>
<evidence type="ECO:0000256" key="2">
    <source>
        <dbReference type="ARBA" id="ARBA00022448"/>
    </source>
</evidence>
<dbReference type="Proteomes" id="UP001161423">
    <property type="component" value="Unassembled WGS sequence"/>
</dbReference>
<evidence type="ECO:0000256" key="14">
    <source>
        <dbReference type="SAM" id="MobiDB-lite"/>
    </source>
</evidence>
<dbReference type="InterPro" id="IPR036942">
    <property type="entry name" value="Beta-barrel_TonB_sf"/>
</dbReference>
<gene>
    <name evidence="18" type="ORF">GCM10007891_22300</name>
</gene>
<evidence type="ECO:0000256" key="8">
    <source>
        <dbReference type="ARBA" id="ARBA00023065"/>
    </source>
</evidence>
<dbReference type="PANTHER" id="PTHR32552">
    <property type="entry name" value="FERRICHROME IRON RECEPTOR-RELATED"/>
    <property type="match status" value="1"/>
</dbReference>
<evidence type="ECO:0000259" key="16">
    <source>
        <dbReference type="Pfam" id="PF00593"/>
    </source>
</evidence>
<evidence type="ECO:0000256" key="9">
    <source>
        <dbReference type="ARBA" id="ARBA00023077"/>
    </source>
</evidence>
<dbReference type="Pfam" id="PF07715">
    <property type="entry name" value="Plug"/>
    <property type="match status" value="1"/>
</dbReference>
<dbReference type="InterPro" id="IPR000531">
    <property type="entry name" value="Beta-barrel_TonB"/>
</dbReference>
<evidence type="ECO:0000256" key="15">
    <source>
        <dbReference type="SAM" id="SignalP"/>
    </source>
</evidence>
<evidence type="ECO:0000256" key="13">
    <source>
        <dbReference type="RuleBase" id="RU003357"/>
    </source>
</evidence>
<sequence length="680" mass="76541">MGERIMRKSLELFSLGFLLTQSMCLYAADNGLIDDASLSLGSLVVSSDSTGPLTSRNLSTSVDVLNEDRIEDQNVSYTWQLFDQMPGVMLTQFGMGNESGKISFRGFNGEGEVNAVKLLIDGIPSNQNSGNMPYLELLTPLEIESIEVVRGTNDPRYGLHNIAGNAGIFTRQGGNYNKARVTYGSYATRNVQFISGMESNGFSQNYAISYLNSNRYRHHSDIEKSTFSGKWFYTPNDGRAQIGFIARHGKAEADEAGYLTRAEAHDDPEQSRPHNAADGGDRMMNQFSAHLDIDITDNLFWSSKAYLNELDEDRYVTFAAGGNHNERLTEEEHKGALSTLTWRPDVSWAHEFSLMGGLSAEWQNNESRRYLVDLDRNRTAQKRNQKFDFDIYGGFIQAIYKPTEKLKIVPAFRVDTVRGSLNDNGTHREINDYGNINQPKLSAVYSFNEQYAVYTNWGKTFQVADGASSYKKVGVPELSPSINEGWEVGLKFTPADWLNGRIAVWQQVASDEYKKRLGDPDGNSENIGKTQRRGIDFQFNAQASNKLGLWFAASFQDSEIIKAGATTPLNKGNEIDHVPHYLVDAGVDYQATPKLKLSSWLSAQDDYYLNQENDTNKYGQYVLVNASASYALTQKVRLDLELKNIFDRYYEYVWWSADFNETLHSPADGRSIYGSIQYDF</sequence>
<feature type="domain" description="TonB-dependent receptor plug" evidence="17">
    <location>
        <begin position="56"/>
        <end position="164"/>
    </location>
</feature>
<evidence type="ECO:0000256" key="12">
    <source>
        <dbReference type="PROSITE-ProRule" id="PRU01360"/>
    </source>
</evidence>
<dbReference type="InterPro" id="IPR037066">
    <property type="entry name" value="Plug_dom_sf"/>
</dbReference>
<evidence type="ECO:0000259" key="17">
    <source>
        <dbReference type="Pfam" id="PF07715"/>
    </source>
</evidence>
<evidence type="ECO:0000256" key="1">
    <source>
        <dbReference type="ARBA" id="ARBA00004571"/>
    </source>
</evidence>
<evidence type="ECO:0000256" key="4">
    <source>
        <dbReference type="ARBA" id="ARBA00022496"/>
    </source>
</evidence>
<feature type="signal peptide" evidence="15">
    <location>
        <begin position="1"/>
        <end position="27"/>
    </location>
</feature>
<evidence type="ECO:0000313" key="19">
    <source>
        <dbReference type="Proteomes" id="UP001161423"/>
    </source>
</evidence>